<protein>
    <submittedName>
        <fullName evidence="1">Uncharacterized protein</fullName>
    </submittedName>
</protein>
<organism evidence="1 2">
    <name type="scientific">Callosobruchus maculatus</name>
    <name type="common">Southern cowpea weevil</name>
    <name type="synonym">Pulse bruchid</name>
    <dbReference type="NCBI Taxonomy" id="64391"/>
    <lineage>
        <taxon>Eukaryota</taxon>
        <taxon>Metazoa</taxon>
        <taxon>Ecdysozoa</taxon>
        <taxon>Arthropoda</taxon>
        <taxon>Hexapoda</taxon>
        <taxon>Insecta</taxon>
        <taxon>Pterygota</taxon>
        <taxon>Neoptera</taxon>
        <taxon>Endopterygota</taxon>
        <taxon>Coleoptera</taxon>
        <taxon>Polyphaga</taxon>
        <taxon>Cucujiformia</taxon>
        <taxon>Chrysomeloidea</taxon>
        <taxon>Chrysomelidae</taxon>
        <taxon>Bruchinae</taxon>
        <taxon>Bruchini</taxon>
        <taxon>Callosobruchus</taxon>
    </lineage>
</organism>
<evidence type="ECO:0000313" key="2">
    <source>
        <dbReference type="Proteomes" id="UP000410492"/>
    </source>
</evidence>
<dbReference type="EMBL" id="CAACVG010006985">
    <property type="protein sequence ID" value="VEN42948.1"/>
    <property type="molecule type" value="Genomic_DNA"/>
</dbReference>
<dbReference type="Proteomes" id="UP000410492">
    <property type="component" value="Unassembled WGS sequence"/>
</dbReference>
<dbReference type="AlphaFoldDB" id="A0A653C4V8"/>
<name>A0A653C4V8_CALMS</name>
<gene>
    <name evidence="1" type="ORF">CALMAC_LOCUS6258</name>
</gene>
<evidence type="ECO:0000313" key="1">
    <source>
        <dbReference type="EMBL" id="VEN42948.1"/>
    </source>
</evidence>
<sequence length="45" mass="4901">MSTAITNGHNTSTEDFTKHIFGGIEDTGIILSLSYHIAVPVLVWI</sequence>
<keyword evidence="2" id="KW-1185">Reference proteome</keyword>
<feature type="non-terminal residue" evidence="1">
    <location>
        <position position="45"/>
    </location>
</feature>
<reference evidence="1 2" key="1">
    <citation type="submission" date="2019-01" db="EMBL/GenBank/DDBJ databases">
        <authorList>
            <person name="Sayadi A."/>
        </authorList>
    </citation>
    <scope>NUCLEOTIDE SEQUENCE [LARGE SCALE GENOMIC DNA]</scope>
</reference>
<accession>A0A653C4V8</accession>
<proteinExistence type="predicted"/>